<name>A0A2W5Q2D7_9BACT</name>
<evidence type="ECO:0000313" key="2">
    <source>
        <dbReference type="Proteomes" id="UP000249417"/>
    </source>
</evidence>
<accession>A0A2W5Q2D7</accession>
<proteinExistence type="predicted"/>
<organism evidence="1 2">
    <name type="scientific">Micavibrio aeruginosavorus</name>
    <dbReference type="NCBI Taxonomy" id="349221"/>
    <lineage>
        <taxon>Bacteria</taxon>
        <taxon>Pseudomonadati</taxon>
        <taxon>Bdellovibrionota</taxon>
        <taxon>Bdellovibrionia</taxon>
        <taxon>Bdellovibrionales</taxon>
        <taxon>Pseudobdellovibrionaceae</taxon>
        <taxon>Micavibrio</taxon>
    </lineage>
</organism>
<dbReference type="EMBL" id="QFQB01000047">
    <property type="protein sequence ID" value="PZQ45500.1"/>
    <property type="molecule type" value="Genomic_DNA"/>
</dbReference>
<gene>
    <name evidence="1" type="ORF">DI551_07215</name>
</gene>
<comment type="caution">
    <text evidence="1">The sequence shown here is derived from an EMBL/GenBank/DDBJ whole genome shotgun (WGS) entry which is preliminary data.</text>
</comment>
<dbReference type="Proteomes" id="UP000249417">
    <property type="component" value="Unassembled WGS sequence"/>
</dbReference>
<reference evidence="1 2" key="1">
    <citation type="submission" date="2017-08" db="EMBL/GenBank/DDBJ databases">
        <title>Infants hospitalized years apart are colonized by the same room-sourced microbial strains.</title>
        <authorList>
            <person name="Brooks B."/>
            <person name="Olm M.R."/>
            <person name="Firek B.A."/>
            <person name="Baker R."/>
            <person name="Thomas B.C."/>
            <person name="Morowitz M.J."/>
            <person name="Banfield J.F."/>
        </authorList>
    </citation>
    <scope>NUCLEOTIDE SEQUENCE [LARGE SCALE GENOMIC DNA]</scope>
    <source>
        <strain evidence="1">S2_005_002_R2_29</strain>
    </source>
</reference>
<protein>
    <submittedName>
        <fullName evidence="1">Uncharacterized protein</fullName>
    </submittedName>
</protein>
<evidence type="ECO:0000313" key="1">
    <source>
        <dbReference type="EMBL" id="PZQ45500.1"/>
    </source>
</evidence>
<sequence length="147" mass="16293">MSKALVILRHENSLKIVAAYLQEKGIESVLVALDPVDLPDQTQTALTQIKDVLQDGVCIIVLGTKVYDTVKREKTDPPEKLIDFLEFLKNNGGADIPICLTHLSTMPDALIEEIKQTRLCATWVENDNLKNDGMNNLGPLILKALDQ</sequence>
<dbReference type="AlphaFoldDB" id="A0A2W5Q2D7"/>